<feature type="compositionally biased region" description="Basic residues" evidence="1">
    <location>
        <begin position="262"/>
        <end position="281"/>
    </location>
</feature>
<feature type="region of interest" description="Disordered" evidence="1">
    <location>
        <begin position="191"/>
        <end position="281"/>
    </location>
</feature>
<protein>
    <submittedName>
        <fullName evidence="3">Uncharacterized protein</fullName>
    </submittedName>
</protein>
<accession>A0ABY7DLJ7</accession>
<dbReference type="Proteomes" id="UP001164746">
    <property type="component" value="Chromosome 2"/>
</dbReference>
<name>A0ABY7DLJ7_MYAAR</name>
<evidence type="ECO:0000313" key="4">
    <source>
        <dbReference type="Proteomes" id="UP001164746"/>
    </source>
</evidence>
<feature type="region of interest" description="Disordered" evidence="1">
    <location>
        <begin position="329"/>
        <end position="369"/>
    </location>
</feature>
<reference evidence="3" key="1">
    <citation type="submission" date="2022-11" db="EMBL/GenBank/DDBJ databases">
        <title>Centuries of genome instability and evolution in soft-shell clam transmissible cancer (bioRxiv).</title>
        <authorList>
            <person name="Hart S.F.M."/>
            <person name="Yonemitsu M.A."/>
            <person name="Giersch R.M."/>
            <person name="Beal B.F."/>
            <person name="Arriagada G."/>
            <person name="Davis B.W."/>
            <person name="Ostrander E.A."/>
            <person name="Goff S.P."/>
            <person name="Metzger M.J."/>
        </authorList>
    </citation>
    <scope>NUCLEOTIDE SEQUENCE</scope>
    <source>
        <strain evidence="3">MELC-2E11</strain>
        <tissue evidence="3">Siphon/mantle</tissue>
    </source>
</reference>
<feature type="region of interest" description="Disordered" evidence="1">
    <location>
        <begin position="386"/>
        <end position="410"/>
    </location>
</feature>
<keyword evidence="2" id="KW-1133">Transmembrane helix</keyword>
<feature type="transmembrane region" description="Helical" evidence="2">
    <location>
        <begin position="161"/>
        <end position="184"/>
    </location>
</feature>
<keyword evidence="2" id="KW-0812">Transmembrane</keyword>
<keyword evidence="2" id="KW-0472">Membrane</keyword>
<keyword evidence="4" id="KW-1185">Reference proteome</keyword>
<organism evidence="3 4">
    <name type="scientific">Mya arenaria</name>
    <name type="common">Soft-shell clam</name>
    <dbReference type="NCBI Taxonomy" id="6604"/>
    <lineage>
        <taxon>Eukaryota</taxon>
        <taxon>Metazoa</taxon>
        <taxon>Spiralia</taxon>
        <taxon>Lophotrochozoa</taxon>
        <taxon>Mollusca</taxon>
        <taxon>Bivalvia</taxon>
        <taxon>Autobranchia</taxon>
        <taxon>Heteroconchia</taxon>
        <taxon>Euheterodonta</taxon>
        <taxon>Imparidentia</taxon>
        <taxon>Neoheterodontei</taxon>
        <taxon>Myida</taxon>
        <taxon>Myoidea</taxon>
        <taxon>Myidae</taxon>
        <taxon>Mya</taxon>
    </lineage>
</organism>
<evidence type="ECO:0000256" key="2">
    <source>
        <dbReference type="SAM" id="Phobius"/>
    </source>
</evidence>
<evidence type="ECO:0000256" key="1">
    <source>
        <dbReference type="SAM" id="MobiDB-lite"/>
    </source>
</evidence>
<feature type="compositionally biased region" description="Low complexity" evidence="1">
    <location>
        <begin position="343"/>
        <end position="356"/>
    </location>
</feature>
<feature type="compositionally biased region" description="Basic and acidic residues" evidence="1">
    <location>
        <begin position="208"/>
        <end position="229"/>
    </location>
</feature>
<feature type="compositionally biased region" description="Polar residues" evidence="1">
    <location>
        <begin position="501"/>
        <end position="512"/>
    </location>
</feature>
<feature type="compositionally biased region" description="Polar residues" evidence="1">
    <location>
        <begin position="240"/>
        <end position="249"/>
    </location>
</feature>
<evidence type="ECO:0000313" key="3">
    <source>
        <dbReference type="EMBL" id="WAQ97592.1"/>
    </source>
</evidence>
<dbReference type="EMBL" id="CP111013">
    <property type="protein sequence ID" value="WAQ97592.1"/>
    <property type="molecule type" value="Genomic_DNA"/>
</dbReference>
<feature type="region of interest" description="Disordered" evidence="1">
    <location>
        <begin position="424"/>
        <end position="512"/>
    </location>
</feature>
<feature type="compositionally biased region" description="Basic and acidic residues" evidence="1">
    <location>
        <begin position="329"/>
        <end position="342"/>
    </location>
</feature>
<feature type="transmembrane region" description="Helical" evidence="2">
    <location>
        <begin position="86"/>
        <end position="103"/>
    </location>
</feature>
<gene>
    <name evidence="3" type="ORF">MAR_030282</name>
</gene>
<proteinExistence type="predicted"/>
<sequence>MSCIAQICITHSVVFGKCAFFLVSWVCDTSNDSTLLDHPVFEQDKRNLRTLRTSLNECSRSNEQERISLPFAPALESPLKGTVDHVVLYQAIGMNLTMIYAMPCRMKGAAVQCCMCVVGVFMFLGGIIMTATGITLILNYGLLDIELLPPDLDNEEGKRTVGIILTTCGLLAVLVSVIVSILYLCNKTKPSVNPDDMSRIPSSARNNTPDRPDYQRRHDRGNDRFDRRSISSISAKVGNGHSSAATSRNPSKEIYSAEVQHRTPRTRAHRAKKHQARHKHRLDQIKEDAISRKTVDGAIEENEYMETTRSGSFSSEMTLEDRHRLPRIIHDHVDNREVERPPSADSASTSQTSDISGYRYSGEADKSRRELQFLPDSMYKDYQRQLETNSKDSASPDMYDETSLTESRNFDQCSLTSDNLRKLSQQNDSPLLPDFHSKTNHSAGGITSYDGGAELDSPEAPSADDSVVSYKASYHTERHGEQTTGRISPQIGEPEHYTNVEAVSNSGTSLKS</sequence>
<feature type="transmembrane region" description="Helical" evidence="2">
    <location>
        <begin position="115"/>
        <end position="141"/>
    </location>
</feature>